<name>A0A7U5BEI3_9SPHN</name>
<dbReference type="KEGG" id="sphi:TS85_01635"/>
<evidence type="ECO:0000313" key="4">
    <source>
        <dbReference type="Proteomes" id="UP000032300"/>
    </source>
</evidence>
<dbReference type="InterPro" id="IPR011059">
    <property type="entry name" value="Metal-dep_hydrolase_composite"/>
</dbReference>
<dbReference type="CDD" id="cd01300">
    <property type="entry name" value="YtcJ_like"/>
    <property type="match status" value="1"/>
</dbReference>
<accession>A0A7U5BEI3</accession>
<dbReference type="Proteomes" id="UP000032300">
    <property type="component" value="Chromosome"/>
</dbReference>
<dbReference type="RefSeq" id="WP_044330043.1">
    <property type="nucleotide sequence ID" value="NZ_CP010836.1"/>
</dbReference>
<dbReference type="EMBL" id="CP010836">
    <property type="protein sequence ID" value="AJP70797.1"/>
    <property type="molecule type" value="Genomic_DNA"/>
</dbReference>
<dbReference type="InterPro" id="IPR013108">
    <property type="entry name" value="Amidohydro_3"/>
</dbReference>
<feature type="chain" id="PRO_5030927345" description="Amidohydrolase 3 domain-containing protein" evidence="1">
    <location>
        <begin position="29"/>
        <end position="565"/>
    </location>
</feature>
<sequence>MGNVRLKIRAVLFASTLLAGTSSLPAIGAEPDVILYNAHILTVDDGFSTAQAVAIEDGKFVKVGSDAEVLDTAGEATRKIDMKGKTILPGFNDSHVHMLAGKTFGVQVDLTRVRSIADIKAALAARIATARPGEAISGSRGWWEYQLSDGRLPNRHDLDEIAPNNPVAIAGPHYAIVNSLALKMAGITAQTPDPQGGEIYKDASGEPTGLLMDRASRPVMALFARPTPEQQFEGMVKVIRLANSNGLTSIGDPSGSVEDAALYRRLYDAGKLTLRVDFSYSVDHALPLDKVEAALKTFGPAGQAWGDGMFRADELGEVALDGAELSAFLRDGYPGKPDYHGIQMVPTEHFKAFAALANRYGWRLRPHAVGDAAIDEALDAFEFANAEKPITGRRWMIDHAFLLGPTHYPRVKALGVVINSQYMHNAQLGKLILKAWERPLADRSEPYREWLENGILFANGSDGPIAYDACPLYQIYGSVTRNTKWGGKLGPDQGISRRDAIKSVTINGAYTSFEEKVKGSIEPGKYADLVVLADDILAVPAENIKDIKILATVMGGRTVFGTLEQ</sequence>
<dbReference type="Gene3D" id="2.30.40.10">
    <property type="entry name" value="Urease, subunit C, domain 1"/>
    <property type="match status" value="1"/>
</dbReference>
<dbReference type="InterPro" id="IPR032466">
    <property type="entry name" value="Metal_Hydrolase"/>
</dbReference>
<keyword evidence="4" id="KW-1185">Reference proteome</keyword>
<organism evidence="3 4">
    <name type="scientific">Sphingomonas hengshuiensis</name>
    <dbReference type="NCBI Taxonomy" id="1609977"/>
    <lineage>
        <taxon>Bacteria</taxon>
        <taxon>Pseudomonadati</taxon>
        <taxon>Pseudomonadota</taxon>
        <taxon>Alphaproteobacteria</taxon>
        <taxon>Sphingomonadales</taxon>
        <taxon>Sphingomonadaceae</taxon>
        <taxon>Sphingomonas</taxon>
    </lineage>
</organism>
<dbReference type="Gene3D" id="3.10.310.70">
    <property type="match status" value="1"/>
</dbReference>
<keyword evidence="1" id="KW-0732">Signal</keyword>
<dbReference type="SUPFAM" id="SSF51556">
    <property type="entry name" value="Metallo-dependent hydrolases"/>
    <property type="match status" value="1"/>
</dbReference>
<dbReference type="AlphaFoldDB" id="A0A7U5BEI3"/>
<gene>
    <name evidence="3" type="ORF">TS85_01635</name>
</gene>
<reference evidence="3 4" key="1">
    <citation type="journal article" date="2015" name="Int. J. Syst. Evol. Microbiol.">
        <title>Sphingomonas hengshuiensis sp. nov., isolated from lake wetland.</title>
        <authorList>
            <person name="Wei S."/>
            <person name="Wang T."/>
            <person name="Liu H."/>
            <person name="Zhang C."/>
            <person name="Guo J."/>
            <person name="Wang Q."/>
            <person name="Liang K."/>
            <person name="Zhang Z."/>
        </authorList>
    </citation>
    <scope>NUCLEOTIDE SEQUENCE [LARGE SCALE GENOMIC DNA]</scope>
    <source>
        <strain evidence="3 4">WHSC-8</strain>
    </source>
</reference>
<dbReference type="OrthoDB" id="9811399at2"/>
<dbReference type="PANTHER" id="PTHR22642:SF2">
    <property type="entry name" value="PROTEIN LONG AFTER FAR-RED 3"/>
    <property type="match status" value="1"/>
</dbReference>
<proteinExistence type="predicted"/>
<feature type="signal peptide" evidence="1">
    <location>
        <begin position="1"/>
        <end position="28"/>
    </location>
</feature>
<evidence type="ECO:0000259" key="2">
    <source>
        <dbReference type="Pfam" id="PF07969"/>
    </source>
</evidence>
<dbReference type="GO" id="GO:0016810">
    <property type="term" value="F:hydrolase activity, acting on carbon-nitrogen (but not peptide) bonds"/>
    <property type="evidence" value="ECO:0007669"/>
    <property type="project" value="InterPro"/>
</dbReference>
<reference evidence="3 4" key="2">
    <citation type="submission" date="2015-02" db="EMBL/GenBank/DDBJ databases">
        <title>The complete genome of Sphingomonas hengshuiensis sp. WHSC-8 isolated from soil of Hengshui Lake.</title>
        <authorList>
            <person name="Wei S."/>
            <person name="Guo J."/>
            <person name="Su C."/>
            <person name="Wu R."/>
            <person name="Zhang Z."/>
            <person name="Liang K."/>
            <person name="Li H."/>
            <person name="Wang T."/>
            <person name="Liu H."/>
            <person name="Zhang C."/>
            <person name="Li Z."/>
            <person name="Wang Q."/>
            <person name="Meng J."/>
        </authorList>
    </citation>
    <scope>NUCLEOTIDE SEQUENCE [LARGE SCALE GENOMIC DNA]</scope>
    <source>
        <strain evidence="3 4">WHSC-8</strain>
    </source>
</reference>
<protein>
    <recommendedName>
        <fullName evidence="2">Amidohydrolase 3 domain-containing protein</fullName>
    </recommendedName>
</protein>
<dbReference type="InterPro" id="IPR033932">
    <property type="entry name" value="YtcJ-like"/>
</dbReference>
<evidence type="ECO:0000313" key="3">
    <source>
        <dbReference type="EMBL" id="AJP70797.1"/>
    </source>
</evidence>
<dbReference type="Gene3D" id="3.20.20.140">
    <property type="entry name" value="Metal-dependent hydrolases"/>
    <property type="match status" value="1"/>
</dbReference>
<dbReference type="SUPFAM" id="SSF51338">
    <property type="entry name" value="Composite domain of metallo-dependent hydrolases"/>
    <property type="match status" value="1"/>
</dbReference>
<feature type="domain" description="Amidohydrolase 3" evidence="2">
    <location>
        <begin position="80"/>
        <end position="560"/>
    </location>
</feature>
<dbReference type="Pfam" id="PF07969">
    <property type="entry name" value="Amidohydro_3"/>
    <property type="match status" value="1"/>
</dbReference>
<dbReference type="PANTHER" id="PTHR22642">
    <property type="entry name" value="IMIDAZOLONEPROPIONASE"/>
    <property type="match status" value="1"/>
</dbReference>
<evidence type="ECO:0000256" key="1">
    <source>
        <dbReference type="SAM" id="SignalP"/>
    </source>
</evidence>